<dbReference type="InterPro" id="IPR050176">
    <property type="entry name" value="LTTR"/>
</dbReference>
<evidence type="ECO:0000259" key="5">
    <source>
        <dbReference type="PROSITE" id="PS50931"/>
    </source>
</evidence>
<dbReference type="PANTHER" id="PTHR30579">
    <property type="entry name" value="TRANSCRIPTIONAL REGULATOR"/>
    <property type="match status" value="1"/>
</dbReference>
<dbReference type="Gene3D" id="1.10.10.10">
    <property type="entry name" value="Winged helix-like DNA-binding domain superfamily/Winged helix DNA-binding domain"/>
    <property type="match status" value="1"/>
</dbReference>
<dbReference type="SUPFAM" id="SSF46785">
    <property type="entry name" value="Winged helix' DNA-binding domain"/>
    <property type="match status" value="1"/>
</dbReference>
<dbReference type="PANTHER" id="PTHR30579:SF7">
    <property type="entry name" value="HTH-TYPE TRANSCRIPTIONAL REGULATOR LRHA-RELATED"/>
    <property type="match status" value="1"/>
</dbReference>
<comment type="similarity">
    <text evidence="1">Belongs to the LysR transcriptional regulatory family.</text>
</comment>
<dbReference type="InterPro" id="IPR000847">
    <property type="entry name" value="LysR_HTH_N"/>
</dbReference>
<sequence>MAHFDLQLLNTLVVIAETGSLSAAAPRLFRSQSAVSEQVRKLEDACGKPLLIRGKSGARLTPAGARLVEHARKILALSEAAYRDLQGAQLAGQLRLAITDYFRPAALPAILKRLRDEFPRLQLNVSILKSAHIEEEADKGTFDIGLSMNILDGERSSRTGRHGRASLRREPLRWITQETFTLPTDRELPLLVLPATCSLQRYITKSLNDRAIPYTIAHSASGIGGLHLALSAGLGISCLNESAIPDGMKILSDTSALPALPDVEFHLLPPRQGEAAFVAEARDMLIEHLR</sequence>
<dbReference type="RefSeq" id="WP_177213008.1">
    <property type="nucleotide sequence ID" value="NZ_FORH01000001.1"/>
</dbReference>
<evidence type="ECO:0000256" key="2">
    <source>
        <dbReference type="ARBA" id="ARBA00023015"/>
    </source>
</evidence>
<gene>
    <name evidence="6" type="ORF">SAMN04487991_0618</name>
</gene>
<proteinExistence type="inferred from homology"/>
<dbReference type="EMBL" id="FORH01000001">
    <property type="protein sequence ID" value="SFI69166.1"/>
    <property type="molecule type" value="Genomic_DNA"/>
</dbReference>
<evidence type="ECO:0000313" key="6">
    <source>
        <dbReference type="EMBL" id="SFI69166.1"/>
    </source>
</evidence>
<keyword evidence="4" id="KW-0804">Transcription</keyword>
<reference evidence="7" key="1">
    <citation type="submission" date="2016-10" db="EMBL/GenBank/DDBJ databases">
        <authorList>
            <person name="Varghese N."/>
            <person name="Submissions S."/>
        </authorList>
    </citation>
    <scope>NUCLEOTIDE SEQUENCE [LARGE SCALE GENOMIC DNA]</scope>
    <source>
        <strain evidence="7">DSM 26471</strain>
    </source>
</reference>
<organism evidence="6 7">
    <name type="scientific">Celeribacter neptunius</name>
    <dbReference type="NCBI Taxonomy" id="588602"/>
    <lineage>
        <taxon>Bacteria</taxon>
        <taxon>Pseudomonadati</taxon>
        <taxon>Pseudomonadota</taxon>
        <taxon>Alphaproteobacteria</taxon>
        <taxon>Rhodobacterales</taxon>
        <taxon>Roseobacteraceae</taxon>
        <taxon>Celeribacter</taxon>
    </lineage>
</organism>
<feature type="domain" description="HTH lysR-type" evidence="5">
    <location>
        <begin position="4"/>
        <end position="61"/>
    </location>
</feature>
<evidence type="ECO:0000256" key="1">
    <source>
        <dbReference type="ARBA" id="ARBA00009437"/>
    </source>
</evidence>
<keyword evidence="3" id="KW-0238">DNA-binding</keyword>
<evidence type="ECO:0000256" key="4">
    <source>
        <dbReference type="ARBA" id="ARBA00023163"/>
    </source>
</evidence>
<protein>
    <submittedName>
        <fullName evidence="6">Transcriptional regulator, LysR family</fullName>
    </submittedName>
</protein>
<dbReference type="PROSITE" id="PS50931">
    <property type="entry name" value="HTH_LYSR"/>
    <property type="match status" value="1"/>
</dbReference>
<keyword evidence="2" id="KW-0805">Transcription regulation</keyword>
<dbReference type="SUPFAM" id="SSF53850">
    <property type="entry name" value="Periplasmic binding protein-like II"/>
    <property type="match status" value="1"/>
</dbReference>
<keyword evidence="7" id="KW-1185">Reference proteome</keyword>
<evidence type="ECO:0000256" key="3">
    <source>
        <dbReference type="ARBA" id="ARBA00023125"/>
    </source>
</evidence>
<dbReference type="Proteomes" id="UP000199630">
    <property type="component" value="Unassembled WGS sequence"/>
</dbReference>
<dbReference type="InterPro" id="IPR005119">
    <property type="entry name" value="LysR_subst-bd"/>
</dbReference>
<dbReference type="Pfam" id="PF00126">
    <property type="entry name" value="HTH_1"/>
    <property type="match status" value="1"/>
</dbReference>
<dbReference type="FunFam" id="1.10.10.10:FF:000001">
    <property type="entry name" value="LysR family transcriptional regulator"/>
    <property type="match status" value="1"/>
</dbReference>
<name>A0A1I3K9J2_9RHOB</name>
<dbReference type="GO" id="GO:0003700">
    <property type="term" value="F:DNA-binding transcription factor activity"/>
    <property type="evidence" value="ECO:0007669"/>
    <property type="project" value="InterPro"/>
</dbReference>
<dbReference type="InterPro" id="IPR036390">
    <property type="entry name" value="WH_DNA-bd_sf"/>
</dbReference>
<dbReference type="PRINTS" id="PR00039">
    <property type="entry name" value="HTHLYSR"/>
</dbReference>
<dbReference type="AlphaFoldDB" id="A0A1I3K9J2"/>
<evidence type="ECO:0000313" key="7">
    <source>
        <dbReference type="Proteomes" id="UP000199630"/>
    </source>
</evidence>
<dbReference type="Gene3D" id="3.40.190.10">
    <property type="entry name" value="Periplasmic binding protein-like II"/>
    <property type="match status" value="2"/>
</dbReference>
<dbReference type="Pfam" id="PF03466">
    <property type="entry name" value="LysR_substrate"/>
    <property type="match status" value="1"/>
</dbReference>
<accession>A0A1I3K9J2</accession>
<dbReference type="GO" id="GO:0003677">
    <property type="term" value="F:DNA binding"/>
    <property type="evidence" value="ECO:0007669"/>
    <property type="project" value="UniProtKB-KW"/>
</dbReference>
<dbReference type="InterPro" id="IPR036388">
    <property type="entry name" value="WH-like_DNA-bd_sf"/>
</dbReference>
<dbReference type="STRING" id="588602.SAMN04487991_0618"/>